<proteinExistence type="predicted"/>
<comment type="caution">
    <text evidence="1">The sequence shown here is derived from an EMBL/GenBank/DDBJ whole genome shotgun (WGS) entry which is preliminary data.</text>
</comment>
<organism evidence="1 2">
    <name type="scientific">Cetraspora pellucida</name>
    <dbReference type="NCBI Taxonomy" id="1433469"/>
    <lineage>
        <taxon>Eukaryota</taxon>
        <taxon>Fungi</taxon>
        <taxon>Fungi incertae sedis</taxon>
        <taxon>Mucoromycota</taxon>
        <taxon>Glomeromycotina</taxon>
        <taxon>Glomeromycetes</taxon>
        <taxon>Diversisporales</taxon>
        <taxon>Gigasporaceae</taxon>
        <taxon>Cetraspora</taxon>
    </lineage>
</organism>
<name>A0A9N9JZU0_9GLOM</name>
<gene>
    <name evidence="1" type="ORF">CPELLU_LOCUS17790</name>
</gene>
<evidence type="ECO:0000313" key="2">
    <source>
        <dbReference type="Proteomes" id="UP000789759"/>
    </source>
</evidence>
<dbReference type="EMBL" id="CAJVQA010031768">
    <property type="protein sequence ID" value="CAG8802050.1"/>
    <property type="molecule type" value="Genomic_DNA"/>
</dbReference>
<accession>A0A9N9JZU0</accession>
<keyword evidence="2" id="KW-1185">Reference proteome</keyword>
<sequence length="104" mass="12336">MQQEIIFLVAKYYLRATMIQHILKKKFLLHSLFFKNLPNVLCFLVKQTKKSLYYTFIQSLIEEVESLADNESTLNEDLEDKLDNITLYTKYLLENLNQSAINKL</sequence>
<reference evidence="1" key="1">
    <citation type="submission" date="2021-06" db="EMBL/GenBank/DDBJ databases">
        <authorList>
            <person name="Kallberg Y."/>
            <person name="Tangrot J."/>
            <person name="Rosling A."/>
        </authorList>
    </citation>
    <scope>NUCLEOTIDE SEQUENCE</scope>
    <source>
        <strain evidence="1">FL966</strain>
    </source>
</reference>
<dbReference type="AlphaFoldDB" id="A0A9N9JZU0"/>
<protein>
    <submittedName>
        <fullName evidence="1">13289_t:CDS:1</fullName>
    </submittedName>
</protein>
<feature type="non-terminal residue" evidence="1">
    <location>
        <position position="104"/>
    </location>
</feature>
<dbReference type="OrthoDB" id="10568967at2759"/>
<dbReference type="Proteomes" id="UP000789759">
    <property type="component" value="Unassembled WGS sequence"/>
</dbReference>
<evidence type="ECO:0000313" key="1">
    <source>
        <dbReference type="EMBL" id="CAG8802050.1"/>
    </source>
</evidence>